<evidence type="ECO:0000313" key="2">
    <source>
        <dbReference type="EMBL" id="OCF50775.1"/>
    </source>
</evidence>
<proteinExistence type="predicted"/>
<protein>
    <submittedName>
        <fullName evidence="2">Uncharacterized protein</fullName>
    </submittedName>
</protein>
<feature type="compositionally biased region" description="Low complexity" evidence="1">
    <location>
        <begin position="287"/>
        <end position="300"/>
    </location>
</feature>
<reference evidence="3" key="4">
    <citation type="submission" date="2024-02" db="EMBL/GenBank/DDBJ databases">
        <title>Comparative genomics of Cryptococcus and Kwoniella reveals pathogenesis evolution and contrasting modes of karyotype evolution via chromosome fusion or intercentromeric recombination.</title>
        <authorList>
            <person name="Coelho M.A."/>
            <person name="David-Palma M."/>
            <person name="Shea T."/>
            <person name="Bowers K."/>
            <person name="McGinley-Smith S."/>
            <person name="Mohammad A.W."/>
            <person name="Gnirke A."/>
            <person name="Yurkov A.M."/>
            <person name="Nowrousian M."/>
            <person name="Sun S."/>
            <person name="Cuomo C.A."/>
            <person name="Heitman J."/>
        </authorList>
    </citation>
    <scope>NUCLEOTIDE SEQUENCE</scope>
    <source>
        <strain evidence="3">CBS 10737</strain>
    </source>
</reference>
<organism evidence="2">
    <name type="scientific">Kwoniella pini CBS 10737</name>
    <dbReference type="NCBI Taxonomy" id="1296096"/>
    <lineage>
        <taxon>Eukaryota</taxon>
        <taxon>Fungi</taxon>
        <taxon>Dikarya</taxon>
        <taxon>Basidiomycota</taxon>
        <taxon>Agaricomycotina</taxon>
        <taxon>Tremellomycetes</taxon>
        <taxon>Tremellales</taxon>
        <taxon>Cryptococcaceae</taxon>
        <taxon>Kwoniella</taxon>
    </lineage>
</organism>
<reference evidence="3" key="2">
    <citation type="submission" date="2013-07" db="EMBL/GenBank/DDBJ databases">
        <authorList>
            <consortium name="The Broad Institute Genome Sequencing Platform"/>
            <person name="Cuomo C."/>
            <person name="Litvintseva A."/>
            <person name="Chen Y."/>
            <person name="Heitman J."/>
            <person name="Sun S."/>
            <person name="Springer D."/>
            <person name="Dromer F."/>
            <person name="Young S.K."/>
            <person name="Zeng Q."/>
            <person name="Gargeya S."/>
            <person name="Fitzgerald M."/>
            <person name="Abouelleil A."/>
            <person name="Alvarado L."/>
            <person name="Berlin A.M."/>
            <person name="Chapman S.B."/>
            <person name="Dewar J."/>
            <person name="Goldberg J."/>
            <person name="Griggs A."/>
            <person name="Gujja S."/>
            <person name="Hansen M."/>
            <person name="Howarth C."/>
            <person name="Imamovic A."/>
            <person name="Larimer J."/>
            <person name="McCowan C."/>
            <person name="Murphy C."/>
            <person name="Pearson M."/>
            <person name="Priest M."/>
            <person name="Roberts A."/>
            <person name="Saif S."/>
            <person name="Shea T."/>
            <person name="Sykes S."/>
            <person name="Wortman J."/>
            <person name="Nusbaum C."/>
            <person name="Birren B."/>
        </authorList>
    </citation>
    <scope>NUCLEOTIDE SEQUENCE</scope>
    <source>
        <strain evidence="3">CBS 10737</strain>
    </source>
</reference>
<dbReference type="GeneID" id="30171200"/>
<dbReference type="Proteomes" id="UP000094020">
    <property type="component" value="Chromosome 3"/>
</dbReference>
<gene>
    <name evidence="2" type="ORF">I206_02831</name>
    <name evidence="3" type="ORF">I206_102480</name>
</gene>
<dbReference type="AlphaFoldDB" id="A0A1B9I5H8"/>
<evidence type="ECO:0000313" key="3">
    <source>
        <dbReference type="EMBL" id="WWC68551.1"/>
    </source>
</evidence>
<feature type="compositionally biased region" description="Basic and acidic residues" evidence="1">
    <location>
        <begin position="267"/>
        <end position="279"/>
    </location>
</feature>
<name>A0A1B9I5H8_9TREE</name>
<keyword evidence="4" id="KW-1185">Reference proteome</keyword>
<evidence type="ECO:0000313" key="4">
    <source>
        <dbReference type="Proteomes" id="UP000094020"/>
    </source>
</evidence>
<dbReference type="EMBL" id="CP144521">
    <property type="protein sequence ID" value="WWC68551.1"/>
    <property type="molecule type" value="Genomic_DNA"/>
</dbReference>
<dbReference type="OrthoDB" id="2575262at2759"/>
<dbReference type="EMBL" id="KI894009">
    <property type="protein sequence ID" value="OCF50775.1"/>
    <property type="molecule type" value="Genomic_DNA"/>
</dbReference>
<dbReference type="RefSeq" id="XP_019011994.1">
    <property type="nucleotide sequence ID" value="XM_019154591.1"/>
</dbReference>
<sequence length="612" mass="68077">MHFLQRLIHFYYALPSLNAVASTWTSDQLPSIYQSDKMVSVPPNTVDVTIPSTALIAIIRDLCALISLTIENSLSFVNYLWRFWLSLWGLERYIRYDQTRTKVHESGKGRGIVVLGANEATGQSLTLALAKIGYTVFPLIPLPSPSSPPTSSALTNLLLTWSGMQKRLRARYPGHCGGVVPVIIDPEGISDDLTSATRGDLKRPENIRLNDQVVHGGRFKHAGETVRAYCKENKLILTSIICINRPIKTKPYSIGKYSNDLGFERMKRSRSGEGDDSNHLKISVDPSSAMQRSSSAPSASIILPNDTSRVLLHNNDRTSSLKGKGKRKNASSELELAPSSLILSEESTLSSLYRSNILDPLAIIKELSDLLSVSNISKMVNGRIIFINGSGDGNIVNLAKYDQDENVQEAVNEYFGTGTKGSKATRFAHEIQKEMMKTIRWDLSRIGVEVCEVLVGPMAPKTQTAGIRVREESEDSNDCTTSLLRDALNKVNSSTPFSKLGQTDSKSVRHIAVTRQINLLKRLYAVDDALLFASVRRAIEDKYVRVNHKAGLSAYIDQLMYLIPYNIGFMIRNLLMSILKLILEVIWIVMELWREGLKASDFLENDIDRSIG</sequence>
<feature type="region of interest" description="Disordered" evidence="1">
    <location>
        <begin position="267"/>
        <end position="301"/>
    </location>
</feature>
<dbReference type="STRING" id="1296096.A0A1B9I5H8"/>
<accession>A0A1B9I5H8</accession>
<evidence type="ECO:0000256" key="1">
    <source>
        <dbReference type="SAM" id="MobiDB-lite"/>
    </source>
</evidence>
<dbReference type="KEGG" id="kpin:30171200"/>
<reference evidence="2" key="1">
    <citation type="submission" date="2013-07" db="EMBL/GenBank/DDBJ databases">
        <title>The Genome Sequence of Cryptococcus pinus CBS10737.</title>
        <authorList>
            <consortium name="The Broad Institute Genome Sequencing Platform"/>
            <person name="Cuomo C."/>
            <person name="Litvintseva A."/>
            <person name="Chen Y."/>
            <person name="Heitman J."/>
            <person name="Sun S."/>
            <person name="Springer D."/>
            <person name="Dromer F."/>
            <person name="Young S.K."/>
            <person name="Zeng Q."/>
            <person name="Gargeya S."/>
            <person name="Fitzgerald M."/>
            <person name="Abouelleil A."/>
            <person name="Alvarado L."/>
            <person name="Berlin A.M."/>
            <person name="Chapman S.B."/>
            <person name="Dewar J."/>
            <person name="Goldberg J."/>
            <person name="Griggs A."/>
            <person name="Gujja S."/>
            <person name="Hansen M."/>
            <person name="Howarth C."/>
            <person name="Imamovic A."/>
            <person name="Larimer J."/>
            <person name="McCowan C."/>
            <person name="Murphy C."/>
            <person name="Pearson M."/>
            <person name="Priest M."/>
            <person name="Roberts A."/>
            <person name="Saif S."/>
            <person name="Shea T."/>
            <person name="Sykes S."/>
            <person name="Wortman J."/>
            <person name="Nusbaum C."/>
            <person name="Birren B."/>
        </authorList>
    </citation>
    <scope>NUCLEOTIDE SEQUENCE [LARGE SCALE GENOMIC DNA]</scope>
    <source>
        <strain evidence="2">CBS 10737</strain>
    </source>
</reference>
<reference evidence="2" key="3">
    <citation type="submission" date="2016-07" db="EMBL/GenBank/DDBJ databases">
        <title>Evolution of pathogenesis and genome organization in the Tremellales.</title>
        <authorList>
            <person name="Cuomo C."/>
            <person name="Litvintseva A."/>
            <person name="Heitman J."/>
            <person name="Chen Y."/>
            <person name="Sun S."/>
            <person name="Springer D."/>
            <person name="Dromer F."/>
            <person name="Young S."/>
            <person name="Zeng Q."/>
            <person name="Chapman S."/>
            <person name="Gujja S."/>
            <person name="Saif S."/>
            <person name="Birren B."/>
        </authorList>
    </citation>
    <scope>NUCLEOTIDE SEQUENCE</scope>
    <source>
        <strain evidence="2">CBS 10737</strain>
    </source>
</reference>